<proteinExistence type="inferred from homology"/>
<dbReference type="EMBL" id="JBAPLU010000005">
    <property type="protein sequence ID" value="MEI4271358.1"/>
    <property type="molecule type" value="Genomic_DNA"/>
</dbReference>
<comment type="caution">
    <text evidence="4">The sequence shown here is derived from an EMBL/GenBank/DDBJ whole genome shotgun (WGS) entry which is preliminary data.</text>
</comment>
<evidence type="ECO:0000259" key="3">
    <source>
        <dbReference type="Pfam" id="PF17853"/>
    </source>
</evidence>
<reference evidence="4 5" key="1">
    <citation type="submission" date="2024-03" db="EMBL/GenBank/DDBJ databases">
        <title>Draft genome sequence of Klenkia sp. LSe6-5.</title>
        <authorList>
            <person name="Duangmal K."/>
            <person name="Chantavorakit T."/>
        </authorList>
    </citation>
    <scope>NUCLEOTIDE SEQUENCE [LARGE SCALE GENOMIC DNA]</scope>
    <source>
        <strain evidence="4 5">LSe6-5</strain>
    </source>
</reference>
<feature type="domain" description="PucR C-terminal helix-turn-helix" evidence="2">
    <location>
        <begin position="428"/>
        <end position="483"/>
    </location>
</feature>
<sequence>MELSAREVAAAVGLAVVVWGPGAARPVAVVRLLGDPAEVPGGEPVVPGTLLVLPWTAPRRGAALPSLPGLLGPLLDAAAPWSAPGAPVGVAVVTPADRVVVPPPDVLALAGRAGATVLWGTGDAAEVAARLQAALPRRDPVGELLVGDLDLVVVVNRLAAALGCEVTVADSTGRELATGDGGAADGPVAATEPEPVPLLLGGRRMGVLWVGRPLGEAQRELVEAVVPVLVLALRLQLGEERADAPAGRMLSALLGEDLAAREAAVRRSRRLAAFPARSAVFLVLVPFGRAVAVAGLQRLAQAVEPAVRAVDERGVVVVHEGSIVVLVGAGVDLDRLQRAMYRRVNVPLSIGAGRPVDDVRSFAGAHRQALRAAVVGRALGSANRVTRFDDLGVNRLLFQLPEHERRSYARDVLGSVADDTPAAAEGRRVLRAFRAANGNVTEAARQLFLHHNTFRQRLARLRTEVGDVLEDPDRRLAVFVALDLHRLDTERDS</sequence>
<dbReference type="InterPro" id="IPR042070">
    <property type="entry name" value="PucR_C-HTH_sf"/>
</dbReference>
<dbReference type="SUPFAM" id="SSF46689">
    <property type="entry name" value="Homeodomain-like"/>
    <property type="match status" value="1"/>
</dbReference>
<organism evidence="4 5">
    <name type="scientific">Klenkia sesuvii</name>
    <dbReference type="NCBI Taxonomy" id="3103137"/>
    <lineage>
        <taxon>Bacteria</taxon>
        <taxon>Bacillati</taxon>
        <taxon>Actinomycetota</taxon>
        <taxon>Actinomycetes</taxon>
        <taxon>Geodermatophilales</taxon>
        <taxon>Geodermatophilaceae</taxon>
        <taxon>Klenkia</taxon>
    </lineage>
</organism>
<dbReference type="Gene3D" id="1.10.10.2840">
    <property type="entry name" value="PucR C-terminal helix-turn-helix domain"/>
    <property type="match status" value="1"/>
</dbReference>
<dbReference type="Proteomes" id="UP001361570">
    <property type="component" value="Unassembled WGS sequence"/>
</dbReference>
<dbReference type="InterPro" id="IPR025736">
    <property type="entry name" value="PucR_C-HTH_dom"/>
</dbReference>
<evidence type="ECO:0000256" key="1">
    <source>
        <dbReference type="ARBA" id="ARBA00006754"/>
    </source>
</evidence>
<name>A0ABU8DRU8_9ACTN</name>
<evidence type="ECO:0000313" key="5">
    <source>
        <dbReference type="Proteomes" id="UP001361570"/>
    </source>
</evidence>
<keyword evidence="5" id="KW-1185">Reference proteome</keyword>
<dbReference type="InterPro" id="IPR051448">
    <property type="entry name" value="CdaR-like_regulators"/>
</dbReference>
<dbReference type="InterPro" id="IPR041522">
    <property type="entry name" value="CdaR_GGDEF"/>
</dbReference>
<dbReference type="PANTHER" id="PTHR33744:SF7">
    <property type="entry name" value="PUCR FAMILY TRANSCRIPTIONAL REGULATOR"/>
    <property type="match status" value="1"/>
</dbReference>
<evidence type="ECO:0000313" key="4">
    <source>
        <dbReference type="EMBL" id="MEI4271358.1"/>
    </source>
</evidence>
<gene>
    <name evidence="4" type="ORF">TEK04_06455</name>
</gene>
<protein>
    <submittedName>
        <fullName evidence="4">Helix-turn-helix domain-containing protein</fullName>
    </submittedName>
</protein>
<dbReference type="Pfam" id="PF17853">
    <property type="entry name" value="GGDEF_2"/>
    <property type="match status" value="1"/>
</dbReference>
<dbReference type="InterPro" id="IPR009057">
    <property type="entry name" value="Homeodomain-like_sf"/>
</dbReference>
<comment type="similarity">
    <text evidence="1">Belongs to the CdaR family.</text>
</comment>
<evidence type="ECO:0000259" key="2">
    <source>
        <dbReference type="Pfam" id="PF13556"/>
    </source>
</evidence>
<dbReference type="PANTHER" id="PTHR33744">
    <property type="entry name" value="CARBOHYDRATE DIACID REGULATOR"/>
    <property type="match status" value="1"/>
</dbReference>
<dbReference type="Pfam" id="PF13556">
    <property type="entry name" value="HTH_30"/>
    <property type="match status" value="1"/>
</dbReference>
<accession>A0ABU8DRU8</accession>
<feature type="domain" description="CdaR GGDEF-like" evidence="3">
    <location>
        <begin position="261"/>
        <end position="373"/>
    </location>
</feature>
<dbReference type="RefSeq" id="WP_336403501.1">
    <property type="nucleotide sequence ID" value="NZ_JBAPLU010000005.1"/>
</dbReference>